<dbReference type="EMBL" id="VANP01000017">
    <property type="protein sequence ID" value="TLP52901.1"/>
    <property type="molecule type" value="Genomic_DNA"/>
</dbReference>
<proteinExistence type="predicted"/>
<evidence type="ECO:0000313" key="4">
    <source>
        <dbReference type="Proteomes" id="UP000309033"/>
    </source>
</evidence>
<dbReference type="InterPro" id="IPR003765">
    <property type="entry name" value="NO3_reductase_chaperone_NarJ"/>
</dbReference>
<dbReference type="PANTHER" id="PTHR43680">
    <property type="entry name" value="NITRATE REDUCTASE MOLYBDENUM COFACTOR ASSEMBLY CHAPERONE"/>
    <property type="match status" value="1"/>
</dbReference>
<evidence type="ECO:0000256" key="2">
    <source>
        <dbReference type="SAM" id="MobiDB-lite"/>
    </source>
</evidence>
<evidence type="ECO:0000256" key="1">
    <source>
        <dbReference type="ARBA" id="ARBA00023063"/>
    </source>
</evidence>
<dbReference type="InterPro" id="IPR036411">
    <property type="entry name" value="TorD-like_sf"/>
</dbReference>
<name>A0A5R8YJI5_9ACTN</name>
<organism evidence="3 4">
    <name type="scientific">Microbispora triticiradicis</name>
    <dbReference type="NCBI Taxonomy" id="2200763"/>
    <lineage>
        <taxon>Bacteria</taxon>
        <taxon>Bacillati</taxon>
        <taxon>Actinomycetota</taxon>
        <taxon>Actinomycetes</taxon>
        <taxon>Streptosporangiales</taxon>
        <taxon>Streptosporangiaceae</taxon>
        <taxon>Microbispora</taxon>
    </lineage>
</organism>
<dbReference type="SUPFAM" id="SSF89155">
    <property type="entry name" value="TorD-like"/>
    <property type="match status" value="1"/>
</dbReference>
<evidence type="ECO:0000313" key="3">
    <source>
        <dbReference type="EMBL" id="TLP52901.1"/>
    </source>
</evidence>
<comment type="caution">
    <text evidence="3">The sequence shown here is derived from an EMBL/GenBank/DDBJ whole genome shotgun (WGS) entry which is preliminary data.</text>
</comment>
<reference evidence="3" key="1">
    <citation type="submission" date="2019-05" db="EMBL/GenBank/DDBJ databases">
        <title>Isolation, diversity and antifungal activity of Actinobacteria from wheat.</title>
        <authorList>
            <person name="Yu B."/>
        </authorList>
    </citation>
    <scope>NUCLEOTIDE SEQUENCE [LARGE SCALE GENOMIC DNA]</scope>
    <source>
        <strain evidence="3">NEAU-HEGS1-5</strain>
    </source>
</reference>
<dbReference type="OrthoDB" id="4307003at2"/>
<accession>A0A5R8YJI5</accession>
<keyword evidence="1" id="KW-0534">Nitrate assimilation</keyword>
<dbReference type="Gene3D" id="1.10.3480.10">
    <property type="entry name" value="TorD-like"/>
    <property type="match status" value="1"/>
</dbReference>
<dbReference type="PANTHER" id="PTHR43680:SF2">
    <property type="entry name" value="NITRATE REDUCTASE MOLYBDENUM COFACTOR ASSEMBLY CHAPERONE NARJ"/>
    <property type="match status" value="1"/>
</dbReference>
<dbReference type="GO" id="GO:0016530">
    <property type="term" value="F:metallochaperone activity"/>
    <property type="evidence" value="ECO:0007669"/>
    <property type="project" value="TreeGrafter"/>
</dbReference>
<keyword evidence="4" id="KW-1185">Reference proteome</keyword>
<dbReference type="Proteomes" id="UP000309033">
    <property type="component" value="Unassembled WGS sequence"/>
</dbReference>
<dbReference type="AlphaFoldDB" id="A0A5R8YJI5"/>
<dbReference type="Pfam" id="PF02613">
    <property type="entry name" value="Nitrate_red_del"/>
    <property type="match status" value="1"/>
</dbReference>
<protein>
    <submittedName>
        <fullName evidence="3">Nitrate reductase molybdenum cofactor assembly chaperone</fullName>
    </submittedName>
</protein>
<dbReference type="InterPro" id="IPR020945">
    <property type="entry name" value="DMSO/NO3_reduct_chaperone"/>
</dbReference>
<dbReference type="GO" id="GO:0051082">
    <property type="term" value="F:unfolded protein binding"/>
    <property type="evidence" value="ECO:0007669"/>
    <property type="project" value="InterPro"/>
</dbReference>
<dbReference type="GO" id="GO:0051131">
    <property type="term" value="P:chaperone-mediated protein complex assembly"/>
    <property type="evidence" value="ECO:0007669"/>
    <property type="project" value="InterPro"/>
</dbReference>
<sequence>MTRPAVRQAASLLLVYPGDDWPWRLSLVERTLGSLPRPAAEALGGFCAGAAGADPLRFAADYVATFDRSRRRTLHMTYYADGDTRRRGMSLARVKSVYLAAGWRPDDAELPDFLPLMLEFSARCPEPGEGLLREHLPGLHRLRSALEDFRSPYADVVGAVLTTLPEPAHVRRRARETTAEAAPPVERVGLDVRSAGPRGGHR</sequence>
<gene>
    <name evidence="3" type="primary">narJ</name>
    <name evidence="3" type="ORF">FED44_31420</name>
</gene>
<dbReference type="NCBIfam" id="TIGR00684">
    <property type="entry name" value="narJ"/>
    <property type="match status" value="1"/>
</dbReference>
<feature type="region of interest" description="Disordered" evidence="2">
    <location>
        <begin position="175"/>
        <end position="202"/>
    </location>
</feature>
<dbReference type="GO" id="GO:0042128">
    <property type="term" value="P:nitrate assimilation"/>
    <property type="evidence" value="ECO:0007669"/>
    <property type="project" value="UniProtKB-KW"/>
</dbReference>